<keyword evidence="3 9" id="KW-0132">Cell division</keyword>
<dbReference type="InterPro" id="IPR013762">
    <property type="entry name" value="Integrase-like_cat_sf"/>
</dbReference>
<keyword evidence="14" id="KW-1185">Reference proteome</keyword>
<feature type="region of interest" description="Disordered" evidence="10">
    <location>
        <begin position="124"/>
        <end position="153"/>
    </location>
</feature>
<feature type="compositionally biased region" description="Low complexity" evidence="10">
    <location>
        <begin position="130"/>
        <end position="145"/>
    </location>
</feature>
<dbReference type="InterPro" id="IPR023009">
    <property type="entry name" value="Tyrosine_recombinase_XerC/XerD"/>
</dbReference>
<evidence type="ECO:0000256" key="2">
    <source>
        <dbReference type="ARBA" id="ARBA00022490"/>
    </source>
</evidence>
<dbReference type="Proteomes" id="UP001521931">
    <property type="component" value="Unassembled WGS sequence"/>
</dbReference>
<evidence type="ECO:0000259" key="11">
    <source>
        <dbReference type="PROSITE" id="PS51898"/>
    </source>
</evidence>
<dbReference type="RefSeq" id="WP_239262662.1">
    <property type="nucleotide sequence ID" value="NZ_JAKRCV010000009.1"/>
</dbReference>
<evidence type="ECO:0000256" key="1">
    <source>
        <dbReference type="ARBA" id="ARBA00004496"/>
    </source>
</evidence>
<feature type="active site" evidence="9">
    <location>
        <position position="198"/>
    </location>
</feature>
<comment type="subcellular location">
    <subcellularLocation>
        <location evidence="1 9">Cytoplasm</location>
    </subcellularLocation>
</comment>
<feature type="active site" evidence="9">
    <location>
        <position position="295"/>
    </location>
</feature>
<feature type="active site" evidence="9">
    <location>
        <position position="272"/>
    </location>
</feature>
<keyword evidence="7 9" id="KW-0233">DNA recombination</keyword>
<evidence type="ECO:0000256" key="4">
    <source>
        <dbReference type="ARBA" id="ARBA00022829"/>
    </source>
</evidence>
<keyword evidence="5 9" id="KW-0229">DNA integration</keyword>
<comment type="subunit">
    <text evidence="9">Forms a cyclic heterotetrameric complex composed of two molecules of XerC and two molecules of XerD.</text>
</comment>
<evidence type="ECO:0000256" key="7">
    <source>
        <dbReference type="ARBA" id="ARBA00023172"/>
    </source>
</evidence>
<feature type="active site" evidence="9">
    <location>
        <position position="174"/>
    </location>
</feature>
<dbReference type="Gene3D" id="1.10.443.10">
    <property type="entry name" value="Intergrase catalytic core"/>
    <property type="match status" value="1"/>
</dbReference>
<feature type="active site" evidence="9">
    <location>
        <position position="269"/>
    </location>
</feature>
<dbReference type="InterPro" id="IPR004107">
    <property type="entry name" value="Integrase_SAM-like_N"/>
</dbReference>
<keyword evidence="8 9" id="KW-0131">Cell cycle</keyword>
<gene>
    <name evidence="9" type="primary">xerC</name>
    <name evidence="13" type="ORF">MHL29_04645</name>
</gene>
<dbReference type="SUPFAM" id="SSF47823">
    <property type="entry name" value="lambda integrase-like, N-terminal domain"/>
    <property type="match status" value="1"/>
</dbReference>
<keyword evidence="2 9" id="KW-0963">Cytoplasm</keyword>
<comment type="function">
    <text evidence="9">Site-specific tyrosine recombinase, which acts by catalyzing the cutting and rejoining of the recombining DNA molecules. The XerC-XerD complex is essential to convert dimers of the bacterial chromosome into monomers to permit their segregation at cell division. It also contributes to the segregational stability of plasmids.</text>
</comment>
<dbReference type="Pfam" id="PF02899">
    <property type="entry name" value="Phage_int_SAM_1"/>
    <property type="match status" value="1"/>
</dbReference>
<dbReference type="PANTHER" id="PTHR30349:SF77">
    <property type="entry name" value="TYROSINE RECOMBINASE XERC"/>
    <property type="match status" value="1"/>
</dbReference>
<evidence type="ECO:0000256" key="10">
    <source>
        <dbReference type="SAM" id="MobiDB-lite"/>
    </source>
</evidence>
<organism evidence="13 14">
    <name type="scientific">Arsenicicoccus bolidensis</name>
    <dbReference type="NCBI Taxonomy" id="229480"/>
    <lineage>
        <taxon>Bacteria</taxon>
        <taxon>Bacillati</taxon>
        <taxon>Actinomycetota</taxon>
        <taxon>Actinomycetes</taxon>
        <taxon>Micrococcales</taxon>
        <taxon>Intrasporangiaceae</taxon>
        <taxon>Arsenicicoccus</taxon>
    </lineage>
</organism>
<dbReference type="PROSITE" id="PS51900">
    <property type="entry name" value="CB"/>
    <property type="match status" value="1"/>
</dbReference>
<dbReference type="HAMAP" id="MF_01808">
    <property type="entry name" value="Recomb_XerC_XerD"/>
    <property type="match status" value="1"/>
</dbReference>
<dbReference type="SUPFAM" id="SSF56349">
    <property type="entry name" value="DNA breaking-rejoining enzymes"/>
    <property type="match status" value="1"/>
</dbReference>
<dbReference type="InterPro" id="IPR050090">
    <property type="entry name" value="Tyrosine_recombinase_XerCD"/>
</dbReference>
<dbReference type="Gene3D" id="1.10.150.130">
    <property type="match status" value="1"/>
</dbReference>
<evidence type="ECO:0000256" key="8">
    <source>
        <dbReference type="ARBA" id="ARBA00023306"/>
    </source>
</evidence>
<dbReference type="PANTHER" id="PTHR30349">
    <property type="entry name" value="PHAGE INTEGRASE-RELATED"/>
    <property type="match status" value="1"/>
</dbReference>
<protein>
    <recommendedName>
        <fullName evidence="9">Tyrosine recombinase XerC</fullName>
    </recommendedName>
</protein>
<feature type="active site" description="O-(3'-phospho-DNA)-tyrosine intermediate" evidence="9">
    <location>
        <position position="304"/>
    </location>
</feature>
<comment type="similarity">
    <text evidence="9">Belongs to the 'phage' integrase family. XerC subfamily.</text>
</comment>
<dbReference type="InterPro" id="IPR002104">
    <property type="entry name" value="Integrase_catalytic"/>
</dbReference>
<dbReference type="CDD" id="cd00798">
    <property type="entry name" value="INT_XerDC_C"/>
    <property type="match status" value="1"/>
</dbReference>
<evidence type="ECO:0000256" key="9">
    <source>
        <dbReference type="HAMAP-Rule" id="MF_01808"/>
    </source>
</evidence>
<reference evidence="13 14" key="1">
    <citation type="submission" date="2022-02" db="EMBL/GenBank/DDBJ databases">
        <title>Uncovering new skin microbiome diversity through culturing and metagenomics.</title>
        <authorList>
            <person name="Conlan S."/>
            <person name="Deming C."/>
            <person name="Nisc Comparative Sequencing Program N."/>
            <person name="Segre J.A."/>
        </authorList>
    </citation>
    <scope>NUCLEOTIDE SEQUENCE [LARGE SCALE GENOMIC DNA]</scope>
    <source>
        <strain evidence="13 14">ACRQZ</strain>
    </source>
</reference>
<name>A0ABS9Q1L7_9MICO</name>
<dbReference type="InterPro" id="IPR044068">
    <property type="entry name" value="CB"/>
</dbReference>
<feature type="domain" description="Core-binding (CB)" evidence="12">
    <location>
        <begin position="1"/>
        <end position="86"/>
    </location>
</feature>
<sequence>MAEDLIEQFAQHLRVERGRSEHTVRAYVGDLCALRSYAREQGAEDLTDLELTDLRSWLARQGTQGAARATVARRSAAVRSFYAWATRRGHLPRDPAARLASPRRSRTLPGVLDHAQADALLRTAADGTHRASGGRATSGRRATSAADDEARGEVDPLSLRDAAMVELLYASGIRVSELVGLDLDDVDASTRTLRVLGKGDKERTVPYGVPAQRAVDTWLARGRPRLVTPASGPALLLGRRGGRVDPRQVREVVHRLLAQVPDAPDLGPHGLRHSAATHLLDGGADLRVVQELLGHSSLATTQIYTHVSVDRLRTAYRQAHPRA</sequence>
<feature type="domain" description="Tyr recombinase" evidence="11">
    <location>
        <begin position="107"/>
        <end position="317"/>
    </location>
</feature>
<keyword evidence="6 9" id="KW-0238">DNA-binding</keyword>
<dbReference type="PROSITE" id="PS51898">
    <property type="entry name" value="TYR_RECOMBINASE"/>
    <property type="match status" value="1"/>
</dbReference>
<dbReference type="Pfam" id="PF00589">
    <property type="entry name" value="Phage_integrase"/>
    <property type="match status" value="1"/>
</dbReference>
<dbReference type="InterPro" id="IPR010998">
    <property type="entry name" value="Integrase_recombinase_N"/>
</dbReference>
<evidence type="ECO:0000259" key="12">
    <source>
        <dbReference type="PROSITE" id="PS51900"/>
    </source>
</evidence>
<evidence type="ECO:0000256" key="3">
    <source>
        <dbReference type="ARBA" id="ARBA00022618"/>
    </source>
</evidence>
<keyword evidence="4 9" id="KW-0159">Chromosome partition</keyword>
<dbReference type="InterPro" id="IPR011010">
    <property type="entry name" value="DNA_brk_join_enz"/>
</dbReference>
<accession>A0ABS9Q1L7</accession>
<evidence type="ECO:0000256" key="5">
    <source>
        <dbReference type="ARBA" id="ARBA00022908"/>
    </source>
</evidence>
<evidence type="ECO:0000313" key="13">
    <source>
        <dbReference type="EMBL" id="MCG7321185.1"/>
    </source>
</evidence>
<evidence type="ECO:0000313" key="14">
    <source>
        <dbReference type="Proteomes" id="UP001521931"/>
    </source>
</evidence>
<evidence type="ECO:0000256" key="6">
    <source>
        <dbReference type="ARBA" id="ARBA00023125"/>
    </source>
</evidence>
<dbReference type="EMBL" id="JAKRCV010000009">
    <property type="protein sequence ID" value="MCG7321185.1"/>
    <property type="molecule type" value="Genomic_DNA"/>
</dbReference>
<comment type="caution">
    <text evidence="13">The sequence shown here is derived from an EMBL/GenBank/DDBJ whole genome shotgun (WGS) entry which is preliminary data.</text>
</comment>
<proteinExistence type="inferred from homology"/>
<dbReference type="NCBIfam" id="NF001399">
    <property type="entry name" value="PRK00283.1"/>
    <property type="match status" value="1"/>
</dbReference>